<accession>A0A9W6GQS9</accession>
<dbReference type="SUPFAM" id="SSF52540">
    <property type="entry name" value="P-loop containing nucleoside triphosphate hydrolases"/>
    <property type="match status" value="1"/>
</dbReference>
<proteinExistence type="predicted"/>
<sequence>MIVLVCGLSGSGKSYIVDKAKVENIGFVSVKASGLLLAGKLPVSGLDVDALIKNQNFLIEQLLLLHANHGNLVVDGHILIETIEGPQLVPDKFFDQLPISSIVFIDSKPDEILRRKPRVLTRIEEIAALSEIEAANGKRLAAKYELLFKTVTDGDINAFRLALHEAVNKSR</sequence>
<evidence type="ECO:0000313" key="2">
    <source>
        <dbReference type="Proteomes" id="UP001144323"/>
    </source>
</evidence>
<dbReference type="Proteomes" id="UP001144323">
    <property type="component" value="Unassembled WGS sequence"/>
</dbReference>
<keyword evidence="2" id="KW-1185">Reference proteome</keyword>
<dbReference type="Pfam" id="PF13207">
    <property type="entry name" value="AAA_17"/>
    <property type="match status" value="1"/>
</dbReference>
<name>A0A9W6GQS9_9HYPH</name>
<evidence type="ECO:0000313" key="1">
    <source>
        <dbReference type="EMBL" id="GLI91185.1"/>
    </source>
</evidence>
<evidence type="ECO:0008006" key="3">
    <source>
        <dbReference type="Google" id="ProtNLM"/>
    </source>
</evidence>
<dbReference type="EMBL" id="BSEC01000001">
    <property type="protein sequence ID" value="GLI91185.1"/>
    <property type="molecule type" value="Genomic_DNA"/>
</dbReference>
<dbReference type="InterPro" id="IPR027417">
    <property type="entry name" value="P-loop_NTPase"/>
</dbReference>
<dbReference type="RefSeq" id="WP_281799743.1">
    <property type="nucleotide sequence ID" value="NZ_BSEC01000001.1"/>
</dbReference>
<protein>
    <recommendedName>
        <fullName evidence="3">Adenylate kinase</fullName>
    </recommendedName>
</protein>
<organism evidence="1 2">
    <name type="scientific">Methylocystis echinoides</name>
    <dbReference type="NCBI Taxonomy" id="29468"/>
    <lineage>
        <taxon>Bacteria</taxon>
        <taxon>Pseudomonadati</taxon>
        <taxon>Pseudomonadota</taxon>
        <taxon>Alphaproteobacteria</taxon>
        <taxon>Hyphomicrobiales</taxon>
        <taxon>Methylocystaceae</taxon>
        <taxon>Methylocystis</taxon>
    </lineage>
</organism>
<dbReference type="AlphaFoldDB" id="A0A9W6GQS9"/>
<gene>
    <name evidence="1" type="ORF">LMG27198_01770</name>
</gene>
<reference evidence="1" key="1">
    <citation type="journal article" date="2023" name="Int. J. Syst. Evol. Microbiol.">
        <title>Methylocystis iwaonis sp. nov., a type II methane-oxidizing bacterium from surface soil of a rice paddy field in Japan, and emended description of the genus Methylocystis (ex Whittenbury et al. 1970) Bowman et al. 1993.</title>
        <authorList>
            <person name="Kaise H."/>
            <person name="Sawadogo J.B."/>
            <person name="Alam M.S."/>
            <person name="Ueno C."/>
            <person name="Dianou D."/>
            <person name="Shinjo R."/>
            <person name="Asakawa S."/>
        </authorList>
    </citation>
    <scope>NUCLEOTIDE SEQUENCE</scope>
    <source>
        <strain evidence="1">LMG27198</strain>
    </source>
</reference>
<comment type="caution">
    <text evidence="1">The sequence shown here is derived from an EMBL/GenBank/DDBJ whole genome shotgun (WGS) entry which is preliminary data.</text>
</comment>
<dbReference type="Gene3D" id="3.40.50.300">
    <property type="entry name" value="P-loop containing nucleotide triphosphate hydrolases"/>
    <property type="match status" value="1"/>
</dbReference>